<comment type="caution">
    <text evidence="2">The sequence shown here is derived from an EMBL/GenBank/DDBJ whole genome shotgun (WGS) entry which is preliminary data.</text>
</comment>
<protein>
    <submittedName>
        <fullName evidence="2">Uncharacterized protein</fullName>
    </submittedName>
</protein>
<evidence type="ECO:0000313" key="2">
    <source>
        <dbReference type="EMBL" id="GFY81899.1"/>
    </source>
</evidence>
<keyword evidence="3" id="KW-1185">Reference proteome</keyword>
<organism evidence="2 3">
    <name type="scientific">Actinidia rufa</name>
    <dbReference type="NCBI Taxonomy" id="165716"/>
    <lineage>
        <taxon>Eukaryota</taxon>
        <taxon>Viridiplantae</taxon>
        <taxon>Streptophyta</taxon>
        <taxon>Embryophyta</taxon>
        <taxon>Tracheophyta</taxon>
        <taxon>Spermatophyta</taxon>
        <taxon>Magnoliopsida</taxon>
        <taxon>eudicotyledons</taxon>
        <taxon>Gunneridae</taxon>
        <taxon>Pentapetalae</taxon>
        <taxon>asterids</taxon>
        <taxon>Ericales</taxon>
        <taxon>Actinidiaceae</taxon>
        <taxon>Actinidia</taxon>
    </lineage>
</organism>
<gene>
    <name evidence="2" type="ORF">Acr_02g0001390</name>
</gene>
<feature type="region of interest" description="Disordered" evidence="1">
    <location>
        <begin position="1"/>
        <end position="53"/>
    </location>
</feature>
<sequence>MARLLTPPFAPPVAYRSTGEPVDGVTEQRGSLSKSNRPSSVSNRASSGKFPSRSRTAIALSAIDCWEPRFRRDRGEFSRRDRASSDGLRERSADSRFSGRFAPLCKIPATKI</sequence>
<evidence type="ECO:0000313" key="3">
    <source>
        <dbReference type="Proteomes" id="UP000585474"/>
    </source>
</evidence>
<reference evidence="2 3" key="1">
    <citation type="submission" date="2019-07" db="EMBL/GenBank/DDBJ databases">
        <title>De Novo Assembly of kiwifruit Actinidia rufa.</title>
        <authorList>
            <person name="Sugita-Konishi S."/>
            <person name="Sato K."/>
            <person name="Mori E."/>
            <person name="Abe Y."/>
            <person name="Kisaki G."/>
            <person name="Hamano K."/>
            <person name="Suezawa K."/>
            <person name="Otani M."/>
            <person name="Fukuda T."/>
            <person name="Manabe T."/>
            <person name="Gomi K."/>
            <person name="Tabuchi M."/>
            <person name="Akimitsu K."/>
            <person name="Kataoka I."/>
        </authorList>
    </citation>
    <scope>NUCLEOTIDE SEQUENCE [LARGE SCALE GENOMIC DNA]</scope>
    <source>
        <strain evidence="3">cv. Fuchu</strain>
    </source>
</reference>
<dbReference type="Proteomes" id="UP000585474">
    <property type="component" value="Unassembled WGS sequence"/>
</dbReference>
<feature type="region of interest" description="Disordered" evidence="1">
    <location>
        <begin position="75"/>
        <end position="94"/>
    </location>
</feature>
<evidence type="ECO:0000256" key="1">
    <source>
        <dbReference type="SAM" id="MobiDB-lite"/>
    </source>
</evidence>
<accession>A0A7J0E7G7</accession>
<name>A0A7J0E7G7_9ERIC</name>
<feature type="compositionally biased region" description="Polar residues" evidence="1">
    <location>
        <begin position="28"/>
        <end position="46"/>
    </location>
</feature>
<proteinExistence type="predicted"/>
<dbReference type="EMBL" id="BJWL01000002">
    <property type="protein sequence ID" value="GFY81899.1"/>
    <property type="molecule type" value="Genomic_DNA"/>
</dbReference>
<dbReference type="AlphaFoldDB" id="A0A7J0E7G7"/>